<name>A0ABV7XHU3_9GAMM</name>
<gene>
    <name evidence="2" type="ORF">ACFONC_02665</name>
</gene>
<comment type="caution">
    <text evidence="2">The sequence shown here is derived from an EMBL/GenBank/DDBJ whole genome shotgun (WGS) entry which is preliminary data.</text>
</comment>
<accession>A0ABV7XHU3</accession>
<evidence type="ECO:0000313" key="2">
    <source>
        <dbReference type="EMBL" id="MFC3715055.1"/>
    </source>
</evidence>
<dbReference type="RefSeq" id="WP_386742071.1">
    <property type="nucleotide sequence ID" value="NZ_JBHRYA010000001.1"/>
</dbReference>
<feature type="transmembrane region" description="Helical" evidence="1">
    <location>
        <begin position="34"/>
        <end position="52"/>
    </location>
</feature>
<dbReference type="Proteomes" id="UP001595705">
    <property type="component" value="Unassembled WGS sequence"/>
</dbReference>
<organism evidence="2 3">
    <name type="scientific">Luteimonas soli</name>
    <dbReference type="NCBI Taxonomy" id="1648966"/>
    <lineage>
        <taxon>Bacteria</taxon>
        <taxon>Pseudomonadati</taxon>
        <taxon>Pseudomonadota</taxon>
        <taxon>Gammaproteobacteria</taxon>
        <taxon>Lysobacterales</taxon>
        <taxon>Lysobacteraceae</taxon>
        <taxon>Luteimonas</taxon>
    </lineage>
</organism>
<evidence type="ECO:0000313" key="3">
    <source>
        <dbReference type="Proteomes" id="UP001595705"/>
    </source>
</evidence>
<keyword evidence="3" id="KW-1185">Reference proteome</keyword>
<keyword evidence="1" id="KW-0812">Transmembrane</keyword>
<reference evidence="3" key="1">
    <citation type="journal article" date="2019" name="Int. J. Syst. Evol. Microbiol.">
        <title>The Global Catalogue of Microorganisms (GCM) 10K type strain sequencing project: providing services to taxonomists for standard genome sequencing and annotation.</title>
        <authorList>
            <consortium name="The Broad Institute Genomics Platform"/>
            <consortium name="The Broad Institute Genome Sequencing Center for Infectious Disease"/>
            <person name="Wu L."/>
            <person name="Ma J."/>
        </authorList>
    </citation>
    <scope>NUCLEOTIDE SEQUENCE [LARGE SCALE GENOMIC DNA]</scope>
    <source>
        <strain evidence="3">KCTC 42441</strain>
    </source>
</reference>
<protein>
    <submittedName>
        <fullName evidence="2">Uncharacterized protein</fullName>
    </submittedName>
</protein>
<keyword evidence="1" id="KW-0472">Membrane</keyword>
<evidence type="ECO:0000256" key="1">
    <source>
        <dbReference type="SAM" id="Phobius"/>
    </source>
</evidence>
<proteinExistence type="predicted"/>
<keyword evidence="1" id="KW-1133">Transmembrane helix</keyword>
<dbReference type="EMBL" id="JBHRYA010000001">
    <property type="protein sequence ID" value="MFC3715055.1"/>
    <property type="molecule type" value="Genomic_DNA"/>
</dbReference>
<sequence length="59" mass="6017">MNLKQIKSSTIALLVAGVLILSVGTYTTNGGFQLAGGLVLLVAIILAISQASNRTDTGE</sequence>